<feature type="compositionally biased region" description="Basic residues" evidence="1">
    <location>
        <begin position="222"/>
        <end position="241"/>
    </location>
</feature>
<accession>A0ABP0ICZ7</accession>
<evidence type="ECO:0000313" key="3">
    <source>
        <dbReference type="EMBL" id="CAK9000469.1"/>
    </source>
</evidence>
<organism evidence="3 4">
    <name type="scientific">Durusdinium trenchii</name>
    <dbReference type="NCBI Taxonomy" id="1381693"/>
    <lineage>
        <taxon>Eukaryota</taxon>
        <taxon>Sar</taxon>
        <taxon>Alveolata</taxon>
        <taxon>Dinophyceae</taxon>
        <taxon>Suessiales</taxon>
        <taxon>Symbiodiniaceae</taxon>
        <taxon>Durusdinium</taxon>
    </lineage>
</organism>
<feature type="domain" description="SAP" evidence="2">
    <location>
        <begin position="317"/>
        <end position="351"/>
    </location>
</feature>
<dbReference type="InterPro" id="IPR003034">
    <property type="entry name" value="SAP_dom"/>
</dbReference>
<feature type="region of interest" description="Disordered" evidence="1">
    <location>
        <begin position="218"/>
        <end position="272"/>
    </location>
</feature>
<keyword evidence="4" id="KW-1185">Reference proteome</keyword>
<sequence length="454" mass="50515">MGDTAEPDSTGGAAAASNGGALTGVQGLVQALHGLIDVQRSSGFTKHLKPPSMFAPENRGDELNKWMDWRFQFETFVGAVDPSMLSHMKNAEKEENPINDGLPSVRSQSERLYSLLTGLMKQRPLRLVRGVTNQNGLEAWRVITKDLQPKTRQRSLALIQLHIQMTLQDDTTFEDLRQRIEMYEQVSQRWTSEGGLQMGVKPLMDQGDQGEPMEIDAIWSKGGKKGGKKGKKGKDKGKSSKGKTSWSKDGGKKGGKSSKGSGKQDGKKGKGGNGVCPIVEGLGILLGSAGAKIKILEDAALIDPDELRIQIDEAWFDKETKLKDLQEACKQLGLATSGSKIKVLRRLQSYKHHQEEKMAYEIAQRLFSESRREAIPLKTPKLPSRHEQELHQLTHLPFQSWCQQCVATRSKEDPRTKEDQADRKDRGRPVISFDYGFTYTTGVPEDRQWGTALY</sequence>
<protein>
    <recommendedName>
        <fullName evidence="2">SAP domain-containing protein</fullName>
    </recommendedName>
</protein>
<gene>
    <name evidence="3" type="ORF">CCMP2556_LOCUS6078</name>
</gene>
<reference evidence="3 4" key="1">
    <citation type="submission" date="2024-02" db="EMBL/GenBank/DDBJ databases">
        <authorList>
            <person name="Chen Y."/>
            <person name="Shah S."/>
            <person name="Dougan E. K."/>
            <person name="Thang M."/>
            <person name="Chan C."/>
        </authorList>
    </citation>
    <scope>NUCLEOTIDE SEQUENCE [LARGE SCALE GENOMIC DNA]</scope>
</reference>
<feature type="non-terminal residue" evidence="3">
    <location>
        <position position="454"/>
    </location>
</feature>
<proteinExistence type="predicted"/>
<dbReference type="PROSITE" id="PS50800">
    <property type="entry name" value="SAP"/>
    <property type="match status" value="1"/>
</dbReference>
<evidence type="ECO:0000313" key="4">
    <source>
        <dbReference type="Proteomes" id="UP001642484"/>
    </source>
</evidence>
<dbReference type="EMBL" id="CAXAMN010002614">
    <property type="protein sequence ID" value="CAK9000469.1"/>
    <property type="molecule type" value="Genomic_DNA"/>
</dbReference>
<evidence type="ECO:0000256" key="1">
    <source>
        <dbReference type="SAM" id="MobiDB-lite"/>
    </source>
</evidence>
<evidence type="ECO:0000259" key="2">
    <source>
        <dbReference type="PROSITE" id="PS50800"/>
    </source>
</evidence>
<comment type="caution">
    <text evidence="3">The sequence shown here is derived from an EMBL/GenBank/DDBJ whole genome shotgun (WGS) entry which is preliminary data.</text>
</comment>
<name>A0ABP0ICZ7_9DINO</name>
<dbReference type="Proteomes" id="UP001642484">
    <property type="component" value="Unassembled WGS sequence"/>
</dbReference>